<evidence type="ECO:0000313" key="1">
    <source>
        <dbReference type="EMBL" id="ORY94598.1"/>
    </source>
</evidence>
<sequence>MELPSAAPFQAFMGSAKQSGLLFQQFVVPNPPSVATATIASDQAAQAPADSTVSVSQDVISLDVLGWSLEALDGRSPSLVNGIRSPNPSHRPCPPYSPYSQAAPINVMSRTSPAARTGAPMCRRLPTGAQLRDEQSGLLVDLCEARDRLIPQLSALFSMAKKLESITKKDLVWGAYMEYHSAVQSFLFNMKIFRRCFDFSVSMDIRLGEGCMMIEEQRLLVYRAKAHRELLCPKQEKPALRSVLKGDIPVARRRRTRSAASMPVCEMGALTGQTNNNENRCIECGYNNSSAYEFNRHVRSCGKKRKCRYCNTLLAAYRKDNLKRHLEGNCRSTYNGLFQLLGYWPDPWTVP</sequence>
<dbReference type="InParanoid" id="A0A1X2H7W6"/>
<proteinExistence type="predicted"/>
<evidence type="ECO:0000313" key="2">
    <source>
        <dbReference type="Proteomes" id="UP000242180"/>
    </source>
</evidence>
<gene>
    <name evidence="1" type="ORF">BCR43DRAFT_494287</name>
</gene>
<keyword evidence="2" id="KW-1185">Reference proteome</keyword>
<dbReference type="Proteomes" id="UP000242180">
    <property type="component" value="Unassembled WGS sequence"/>
</dbReference>
<comment type="caution">
    <text evidence="1">The sequence shown here is derived from an EMBL/GenBank/DDBJ whole genome shotgun (WGS) entry which is preliminary data.</text>
</comment>
<name>A0A1X2H7W6_SYNRA</name>
<accession>A0A1X2H7W6</accession>
<protein>
    <submittedName>
        <fullName evidence="1">Uncharacterized protein</fullName>
    </submittedName>
</protein>
<dbReference type="EMBL" id="MCGN01000007">
    <property type="protein sequence ID" value="ORY94598.1"/>
    <property type="molecule type" value="Genomic_DNA"/>
</dbReference>
<dbReference type="AlphaFoldDB" id="A0A1X2H7W6"/>
<reference evidence="1 2" key="1">
    <citation type="submission" date="2016-07" db="EMBL/GenBank/DDBJ databases">
        <title>Pervasive Adenine N6-methylation of Active Genes in Fungi.</title>
        <authorList>
            <consortium name="DOE Joint Genome Institute"/>
            <person name="Mondo S.J."/>
            <person name="Dannebaum R.O."/>
            <person name="Kuo R.C."/>
            <person name="Labutti K."/>
            <person name="Haridas S."/>
            <person name="Kuo A."/>
            <person name="Salamov A."/>
            <person name="Ahrendt S.R."/>
            <person name="Lipzen A."/>
            <person name="Sullivan W."/>
            <person name="Andreopoulos W.B."/>
            <person name="Clum A."/>
            <person name="Lindquist E."/>
            <person name="Daum C."/>
            <person name="Ramamoorthy G.K."/>
            <person name="Gryganskyi A."/>
            <person name="Culley D."/>
            <person name="Magnuson J.K."/>
            <person name="James T.Y."/>
            <person name="O'Malley M.A."/>
            <person name="Stajich J.E."/>
            <person name="Spatafora J.W."/>
            <person name="Visel A."/>
            <person name="Grigoriev I.V."/>
        </authorList>
    </citation>
    <scope>NUCLEOTIDE SEQUENCE [LARGE SCALE GENOMIC DNA]</scope>
    <source>
        <strain evidence="1 2">NRRL 2496</strain>
    </source>
</reference>
<organism evidence="1 2">
    <name type="scientific">Syncephalastrum racemosum</name>
    <name type="common">Filamentous fungus</name>
    <dbReference type="NCBI Taxonomy" id="13706"/>
    <lineage>
        <taxon>Eukaryota</taxon>
        <taxon>Fungi</taxon>
        <taxon>Fungi incertae sedis</taxon>
        <taxon>Mucoromycota</taxon>
        <taxon>Mucoromycotina</taxon>
        <taxon>Mucoromycetes</taxon>
        <taxon>Mucorales</taxon>
        <taxon>Syncephalastraceae</taxon>
        <taxon>Syncephalastrum</taxon>
    </lineage>
</organism>